<accession>A0A8K0E4U3</accession>
<feature type="region of interest" description="Disordered" evidence="1">
    <location>
        <begin position="1"/>
        <end position="33"/>
    </location>
</feature>
<reference evidence="2" key="1">
    <citation type="submission" date="2022-01" db="EMBL/GenBank/DDBJ databases">
        <authorList>
            <person name="Braso-Vives M."/>
        </authorList>
    </citation>
    <scope>NUCLEOTIDE SEQUENCE</scope>
</reference>
<organism evidence="2 3">
    <name type="scientific">Branchiostoma lanceolatum</name>
    <name type="common">Common lancelet</name>
    <name type="synonym">Amphioxus lanceolatum</name>
    <dbReference type="NCBI Taxonomy" id="7740"/>
    <lineage>
        <taxon>Eukaryota</taxon>
        <taxon>Metazoa</taxon>
        <taxon>Chordata</taxon>
        <taxon>Cephalochordata</taxon>
        <taxon>Leptocardii</taxon>
        <taxon>Amphioxiformes</taxon>
        <taxon>Branchiostomatidae</taxon>
        <taxon>Branchiostoma</taxon>
    </lineage>
</organism>
<evidence type="ECO:0000256" key="1">
    <source>
        <dbReference type="SAM" id="MobiDB-lite"/>
    </source>
</evidence>
<dbReference type="EMBL" id="OV696697">
    <property type="protein sequence ID" value="CAH1242280.1"/>
    <property type="molecule type" value="Genomic_DNA"/>
</dbReference>
<dbReference type="AlphaFoldDB" id="A0A8K0E4U3"/>
<proteinExistence type="predicted"/>
<evidence type="ECO:0000313" key="3">
    <source>
        <dbReference type="Proteomes" id="UP000838412"/>
    </source>
</evidence>
<keyword evidence="3" id="KW-1185">Reference proteome</keyword>
<gene>
    <name evidence="2" type="primary">Hypp6531</name>
    <name evidence="2" type="ORF">BLAG_LOCUS5585</name>
</gene>
<protein>
    <submittedName>
        <fullName evidence="2">Hypp6531 protein</fullName>
    </submittedName>
</protein>
<name>A0A8K0E4U3_BRALA</name>
<dbReference type="Proteomes" id="UP000838412">
    <property type="component" value="Chromosome 12"/>
</dbReference>
<sequence length="70" mass="7735">MTFSSAGAGNPTHEIPRVEPYDQGIHPGNSRGLCRPTVPVHIQKFWWFNYCSTGTFGPTFTNPVSPVPDM</sequence>
<evidence type="ECO:0000313" key="2">
    <source>
        <dbReference type="EMBL" id="CAH1242280.1"/>
    </source>
</evidence>